<name>A0A7S1ZBY6_TRICV</name>
<evidence type="ECO:0000256" key="1">
    <source>
        <dbReference type="SAM" id="MobiDB-lite"/>
    </source>
</evidence>
<dbReference type="EMBL" id="HBGO01013589">
    <property type="protein sequence ID" value="CAD9334469.1"/>
    <property type="molecule type" value="Transcribed_RNA"/>
</dbReference>
<feature type="region of interest" description="Disordered" evidence="1">
    <location>
        <begin position="143"/>
        <end position="175"/>
    </location>
</feature>
<sequence length="175" mass="19210">MTQEESAKATEPEAQPASEREEEKREEENDDKRDGDADDEDYQRALEEEEAEEAVYEETDWDEGGSSQCGYSDSVHSTLMAAGNVVHKVVGAPSQQVRGSMLHIGNWFQEASYAVRDLVRGNHKEMEQDFVETVSSLKANVKRVGSDLSGKEGTTGGGSGSHPDNSLLEESKPED</sequence>
<organism evidence="2">
    <name type="scientific">Trieres chinensis</name>
    <name type="common">Marine centric diatom</name>
    <name type="synonym">Odontella sinensis</name>
    <dbReference type="NCBI Taxonomy" id="1514140"/>
    <lineage>
        <taxon>Eukaryota</taxon>
        <taxon>Sar</taxon>
        <taxon>Stramenopiles</taxon>
        <taxon>Ochrophyta</taxon>
        <taxon>Bacillariophyta</taxon>
        <taxon>Mediophyceae</taxon>
        <taxon>Biddulphiophycidae</taxon>
        <taxon>Eupodiscales</taxon>
        <taxon>Parodontellaceae</taxon>
        <taxon>Trieres</taxon>
    </lineage>
</organism>
<feature type="compositionally biased region" description="Acidic residues" evidence="1">
    <location>
        <begin position="36"/>
        <end position="63"/>
    </location>
</feature>
<protein>
    <submittedName>
        <fullName evidence="2">Uncharacterized protein</fullName>
    </submittedName>
</protein>
<feature type="compositionally biased region" description="Basic and acidic residues" evidence="1">
    <location>
        <begin position="1"/>
        <end position="11"/>
    </location>
</feature>
<accession>A0A7S1ZBY6</accession>
<proteinExistence type="predicted"/>
<feature type="region of interest" description="Disordered" evidence="1">
    <location>
        <begin position="1"/>
        <end position="72"/>
    </location>
</feature>
<reference evidence="2" key="1">
    <citation type="submission" date="2021-01" db="EMBL/GenBank/DDBJ databases">
        <authorList>
            <person name="Corre E."/>
            <person name="Pelletier E."/>
            <person name="Niang G."/>
            <person name="Scheremetjew M."/>
            <person name="Finn R."/>
            <person name="Kale V."/>
            <person name="Holt S."/>
            <person name="Cochrane G."/>
            <person name="Meng A."/>
            <person name="Brown T."/>
            <person name="Cohen L."/>
        </authorList>
    </citation>
    <scope>NUCLEOTIDE SEQUENCE</scope>
    <source>
        <strain evidence="2">Grunow 1884</strain>
    </source>
</reference>
<gene>
    <name evidence="2" type="ORF">OSIN01602_LOCUS7647</name>
</gene>
<feature type="compositionally biased region" description="Basic and acidic residues" evidence="1">
    <location>
        <begin position="18"/>
        <end position="35"/>
    </location>
</feature>
<evidence type="ECO:0000313" key="2">
    <source>
        <dbReference type="EMBL" id="CAD9334469.1"/>
    </source>
</evidence>
<dbReference type="AlphaFoldDB" id="A0A7S1ZBY6"/>